<accession>A0A0B1PBY2</accession>
<evidence type="ECO:0000259" key="2">
    <source>
        <dbReference type="Pfam" id="PF00675"/>
    </source>
</evidence>
<dbReference type="Pfam" id="PF00675">
    <property type="entry name" value="Peptidase_M16"/>
    <property type="match status" value="1"/>
</dbReference>
<dbReference type="FunFam" id="3.30.830.10:FF:000031">
    <property type="entry name" value="Putative zinc metalloprotease"/>
    <property type="match status" value="1"/>
</dbReference>
<comment type="caution">
    <text evidence="4">The sequence shown here is derived from an EMBL/GenBank/DDBJ whole genome shotgun (WGS) entry which is preliminary data.</text>
</comment>
<dbReference type="STRING" id="52586.A0A0B1PBY2"/>
<sequence length="1149" mass="129333">MNGSHEGKDCANLLGYPRHAEHTDLRGHRTGLTVTELSCANLELEGYYVMLSKQCGEWRITLDFLSKFDCPTGPLDGHGYPITSIDNIIKPWAFREVEMPSQACRKASFFLKTQHFSTDYSPVAISRYVSERTGMHVVIVDKKGPKVNGYFVLATEIFDDSGSPHTLEHLVFMGSKNYKYKGLLDKLASRAYSNTNAWTATDHTAYTLDTTGWDGFSQILPVYLEHVILPTLTDEACYTEVHHVDGKGNDAGVVYSEMQAIQNTSSEIMDLRSRRLLYPENVGFRYETGGLMENLRILTPERIRSFHKEMYQPKNLCLVLVGEVDQVHLLEILDNFEESILSDIIPPEKKFKRPWIESAQPPPIKETIIETVSFPEEDESSGEVTIALFGPDYGDEISFAAIDLILTYLVGSSASTIQNVIVEKERLVSSITYNMDSRPNTVIWFVANGVATEKLALVEKRIFELIKEVYSNPLNMKYLLECIRREKRQVKFQAENCSDFFALIAIDDFLFGKRDGSNFEKIKSLYLYDILEKWGEDDWRSLLKKWLLDAPHVSILGTPSKAMVDEIKSREEARIEARKKELGPTGLKELDEKLKAAIAKNDTEIPTTLLEKFPVPDTESINFIKSLTARSGLAKNLGVPNNRVQKIIDSTHNVPLFIQFEHAPTNFVHLTLLLGTAGVETNFLPLLPLFFENFFNTPFMKHGKKVEFEDVVKNLEQDTISYNISGGESVLYDEGIAISFKIEPEKYSTAIEWIHTLIFDSVFDETRLSATIARILAGLPELKRDGNRMANSVDSIIHLNSKSSVKARNTLVKAVYMKRLKKLFHQEPKKVISSLENLRNSIFVFNNMRVLVIADIDKLISPIEPWKLLVDKLKDVDNPLLPIINISERLNEDGKNPGNYGVVIVPMSNIDSSYCLASTKGPKSFTDPILPALCVAISFLETVEGPLWTAIRGKGLAYGAHFRCDVDGLIQFSIYRSPDSYRAFQAAKAIIESYLNESTTIDKYALEGAISSIVASYGNKQATIAMAGKSHFVNSVIKGVDDDYDTNMLKAVRNISKTQILDVMRDFLIPVFTPGKANIVLTCATIMKDKNSKSFEESGFKVRVQELKDFEETYGLEETTDDEDESEEDEDNSDFEASSTESNASDSEV</sequence>
<dbReference type="PANTHER" id="PTHR43016">
    <property type="entry name" value="PRESEQUENCE PROTEASE"/>
    <property type="match status" value="1"/>
</dbReference>
<feature type="domain" description="Peptidase M16 N-terminal" evidence="2">
    <location>
        <begin position="161"/>
        <end position="244"/>
    </location>
</feature>
<proteinExistence type="predicted"/>
<dbReference type="InterPro" id="IPR011249">
    <property type="entry name" value="Metalloenz_LuxS/M16"/>
</dbReference>
<dbReference type="InterPro" id="IPR007863">
    <property type="entry name" value="Peptidase_M16_C"/>
</dbReference>
<dbReference type="SUPFAM" id="SSF63411">
    <property type="entry name" value="LuxS/MPP-like metallohydrolase"/>
    <property type="match status" value="4"/>
</dbReference>
<dbReference type="GO" id="GO:0046872">
    <property type="term" value="F:metal ion binding"/>
    <property type="evidence" value="ECO:0007669"/>
    <property type="project" value="InterPro"/>
</dbReference>
<feature type="region of interest" description="Disordered" evidence="1">
    <location>
        <begin position="1111"/>
        <end position="1149"/>
    </location>
</feature>
<dbReference type="Pfam" id="PF05193">
    <property type="entry name" value="Peptidase_M16_C"/>
    <property type="match status" value="1"/>
</dbReference>
<organism evidence="4 5">
    <name type="scientific">Uncinula necator</name>
    <name type="common">Grape powdery mildew</name>
    <dbReference type="NCBI Taxonomy" id="52586"/>
    <lineage>
        <taxon>Eukaryota</taxon>
        <taxon>Fungi</taxon>
        <taxon>Dikarya</taxon>
        <taxon>Ascomycota</taxon>
        <taxon>Pezizomycotina</taxon>
        <taxon>Leotiomycetes</taxon>
        <taxon>Erysiphales</taxon>
        <taxon>Erysiphaceae</taxon>
        <taxon>Erysiphe</taxon>
    </lineage>
</organism>
<reference evidence="4 5" key="1">
    <citation type="journal article" date="2014" name="BMC Genomics">
        <title>Adaptive genomic structural variation in the grape powdery mildew pathogen, Erysiphe necator.</title>
        <authorList>
            <person name="Jones L."/>
            <person name="Riaz S."/>
            <person name="Morales-Cruz A."/>
            <person name="Amrine K.C."/>
            <person name="McGuire B."/>
            <person name="Gubler W.D."/>
            <person name="Walker M.A."/>
            <person name="Cantu D."/>
        </authorList>
    </citation>
    <scope>NUCLEOTIDE SEQUENCE [LARGE SCALE GENOMIC DNA]</scope>
    <source>
        <strain evidence="5">c</strain>
    </source>
</reference>
<dbReference type="AlphaFoldDB" id="A0A0B1PBY2"/>
<feature type="domain" description="Peptidase M16 C-terminal" evidence="3">
    <location>
        <begin position="298"/>
        <end position="481"/>
    </location>
</feature>
<gene>
    <name evidence="4" type="ORF">EV44_g1107</name>
</gene>
<name>A0A0B1PBY2_UNCNE</name>
<dbReference type="FunFam" id="3.30.830.10:FF:000015">
    <property type="entry name" value="Putative zinc metalloprotease"/>
    <property type="match status" value="1"/>
</dbReference>
<dbReference type="HOGENOM" id="CLU_006065_0_0_1"/>
<dbReference type="PANTHER" id="PTHR43016:SF16">
    <property type="entry name" value="METALLOPROTEASE, PUTATIVE (AFU_ORTHOLOGUE AFUA_4G07610)-RELATED"/>
    <property type="match status" value="1"/>
</dbReference>
<keyword evidence="5" id="KW-1185">Reference proteome</keyword>
<dbReference type="EMBL" id="JNVN01001002">
    <property type="protein sequence ID" value="KHJ34174.1"/>
    <property type="molecule type" value="Genomic_DNA"/>
</dbReference>
<dbReference type="Gene3D" id="3.30.830.10">
    <property type="entry name" value="Metalloenzyme, LuxS/M16 peptidase-like"/>
    <property type="match status" value="4"/>
</dbReference>
<evidence type="ECO:0000259" key="3">
    <source>
        <dbReference type="Pfam" id="PF05193"/>
    </source>
</evidence>
<dbReference type="InterPro" id="IPR011765">
    <property type="entry name" value="Pept_M16_N"/>
</dbReference>
<evidence type="ECO:0000313" key="5">
    <source>
        <dbReference type="Proteomes" id="UP000030854"/>
    </source>
</evidence>
<feature type="compositionally biased region" description="Polar residues" evidence="1">
    <location>
        <begin position="1140"/>
        <end position="1149"/>
    </location>
</feature>
<feature type="compositionally biased region" description="Acidic residues" evidence="1">
    <location>
        <begin position="1112"/>
        <end position="1134"/>
    </location>
</feature>
<evidence type="ECO:0000256" key="1">
    <source>
        <dbReference type="SAM" id="MobiDB-lite"/>
    </source>
</evidence>
<evidence type="ECO:0000313" key="4">
    <source>
        <dbReference type="EMBL" id="KHJ34174.1"/>
    </source>
</evidence>
<dbReference type="Proteomes" id="UP000030854">
    <property type="component" value="Unassembled WGS sequence"/>
</dbReference>
<protein>
    <submittedName>
        <fullName evidence="4">Putative peptidase m16 inactive domain-containing protein</fullName>
    </submittedName>
</protein>
<dbReference type="OMA" id="WEGFARI"/>